<feature type="compositionally biased region" description="Polar residues" evidence="1">
    <location>
        <begin position="212"/>
        <end position="222"/>
    </location>
</feature>
<feature type="compositionally biased region" description="Polar residues" evidence="1">
    <location>
        <begin position="319"/>
        <end position="330"/>
    </location>
</feature>
<proteinExistence type="predicted"/>
<feature type="compositionally biased region" description="Polar residues" evidence="1">
    <location>
        <begin position="489"/>
        <end position="499"/>
    </location>
</feature>
<feature type="compositionally biased region" description="Basic and acidic residues" evidence="1">
    <location>
        <begin position="171"/>
        <end position="190"/>
    </location>
</feature>
<name>A0A5M9JL59_MONFR</name>
<feature type="region of interest" description="Disordered" evidence="1">
    <location>
        <begin position="353"/>
        <end position="374"/>
    </location>
</feature>
<gene>
    <name evidence="2" type="ORF">EYC84_007507</name>
</gene>
<dbReference type="VEuPathDB" id="FungiDB:MFRU_012g00440"/>
<dbReference type="AlphaFoldDB" id="A0A5M9JL59"/>
<feature type="compositionally biased region" description="Basic and acidic residues" evidence="1">
    <location>
        <begin position="102"/>
        <end position="111"/>
    </location>
</feature>
<comment type="caution">
    <text evidence="2">The sequence shown here is derived from an EMBL/GenBank/DDBJ whole genome shotgun (WGS) entry which is preliminary data.</text>
</comment>
<feature type="compositionally biased region" description="Basic and acidic residues" evidence="1">
    <location>
        <begin position="124"/>
        <end position="136"/>
    </location>
</feature>
<feature type="region of interest" description="Disordered" evidence="1">
    <location>
        <begin position="489"/>
        <end position="564"/>
    </location>
</feature>
<feature type="region of interest" description="Disordered" evidence="1">
    <location>
        <begin position="1"/>
        <end position="23"/>
    </location>
</feature>
<dbReference type="Proteomes" id="UP000322873">
    <property type="component" value="Unassembled WGS sequence"/>
</dbReference>
<keyword evidence="3" id="KW-1185">Reference proteome</keyword>
<feature type="compositionally biased region" description="Low complexity" evidence="1">
    <location>
        <begin position="579"/>
        <end position="606"/>
    </location>
</feature>
<accession>A0A5M9JL59</accession>
<reference evidence="2 3" key="1">
    <citation type="submission" date="2019-06" db="EMBL/GenBank/DDBJ databases">
        <title>Genome Sequence of the Brown Rot Fungal Pathogen Monilinia fructicola.</title>
        <authorList>
            <person name="De Miccolis Angelini R.M."/>
            <person name="Landi L."/>
            <person name="Abate D."/>
            <person name="Pollastro S."/>
            <person name="Romanazzi G."/>
            <person name="Faretra F."/>
        </authorList>
    </citation>
    <scope>NUCLEOTIDE SEQUENCE [LARGE SCALE GENOMIC DNA]</scope>
    <source>
        <strain evidence="2 3">Mfrc123</strain>
    </source>
</reference>
<feature type="region of interest" description="Disordered" evidence="1">
    <location>
        <begin position="656"/>
        <end position="693"/>
    </location>
</feature>
<feature type="compositionally biased region" description="Basic and acidic residues" evidence="1">
    <location>
        <begin position="681"/>
        <end position="693"/>
    </location>
</feature>
<protein>
    <submittedName>
        <fullName evidence="2">Uncharacterized protein</fullName>
    </submittedName>
</protein>
<feature type="region of interest" description="Disordered" evidence="1">
    <location>
        <begin position="319"/>
        <end position="340"/>
    </location>
</feature>
<feature type="region of interest" description="Disordered" evidence="1">
    <location>
        <begin position="577"/>
        <end position="606"/>
    </location>
</feature>
<sequence length="693" mass="77984">MQRSKLKTTTPPESAAEQDEIQPCERPFMLDCADTDHALRYSAEGMIQDDSIGEAFCTIPQSNDAAENHDDDNINYSTNDSDSDDDNRHKNRKPKKKRKVSGGKENKELPNKAKTTGKDVNNTEENHSRHQEEPKWNRRVSNFYRNLKPKKREKVQEGRSKGTPHFWPRAMVDESKTDKKGMDSDVKTPVEKGPSPTGGKMNGLAERKTYAQCPSISQSHTDVGSAVDEDNIESEEEGRQDEEGGSRYGRPRSRRENNEMMEPNACVVFPHFDPTASGNNRVYRVSKFRENIDSYDQNAIRGERVEMLRQERQAIRLYQQRQSTSDSVSVSEPKMPDENLRTADDHEKLNDIHASHDSSAPSVNEPTNQSNPNFHTRTVYSVERTGEIISTQPLSANINFISAMYVAPPEQSRKSTLGSKLRKLVPKRLRKICFGAGDEPVLTQEMTERGPTRIKTIRKESNESLGALIEYIKEILKKKVDDLERNTHSTEQVLQQNGTRDLERQVSESTSSAPNSRTLSRSNAIRSAGSIIEDDSRKAEPIEGGSRTENQSEITGGSPGTLLEDNAKDVMQCCPVLKPAPESSSSPGPSMQAVASSQNTPSESTSSFHVCYMGEHNRKQREKQKKFRKQPSLRTTFLKRSLRPEDIWELRAQRTRRAREALERASNNAPAEDVDAIEPIQSDRDAEASRAGL</sequence>
<feature type="region of interest" description="Disordered" evidence="1">
    <location>
        <begin position="58"/>
        <end position="260"/>
    </location>
</feature>
<feature type="compositionally biased region" description="Acidic residues" evidence="1">
    <location>
        <begin position="227"/>
        <end position="240"/>
    </location>
</feature>
<evidence type="ECO:0000256" key="1">
    <source>
        <dbReference type="SAM" id="MobiDB-lite"/>
    </source>
</evidence>
<feature type="compositionally biased region" description="Polar residues" evidence="1">
    <location>
        <begin position="507"/>
        <end position="525"/>
    </location>
</feature>
<evidence type="ECO:0000313" key="2">
    <source>
        <dbReference type="EMBL" id="KAA8568476.1"/>
    </source>
</evidence>
<organism evidence="2 3">
    <name type="scientific">Monilinia fructicola</name>
    <name type="common">Brown rot fungus</name>
    <name type="synonym">Ciboria fructicola</name>
    <dbReference type="NCBI Taxonomy" id="38448"/>
    <lineage>
        <taxon>Eukaryota</taxon>
        <taxon>Fungi</taxon>
        <taxon>Dikarya</taxon>
        <taxon>Ascomycota</taxon>
        <taxon>Pezizomycotina</taxon>
        <taxon>Leotiomycetes</taxon>
        <taxon>Helotiales</taxon>
        <taxon>Sclerotiniaceae</taxon>
        <taxon>Monilinia</taxon>
    </lineage>
</organism>
<feature type="compositionally biased region" description="Basic residues" evidence="1">
    <location>
        <begin position="89"/>
        <end position="101"/>
    </location>
</feature>
<dbReference type="EMBL" id="VICG01000009">
    <property type="protein sequence ID" value="KAA8568476.1"/>
    <property type="molecule type" value="Genomic_DNA"/>
</dbReference>
<feature type="compositionally biased region" description="Polar residues" evidence="1">
    <location>
        <begin position="357"/>
        <end position="374"/>
    </location>
</feature>
<evidence type="ECO:0000313" key="3">
    <source>
        <dbReference type="Proteomes" id="UP000322873"/>
    </source>
</evidence>